<dbReference type="EMBL" id="KV448455">
    <property type="protein sequence ID" value="OAX35931.1"/>
    <property type="molecule type" value="Genomic_DNA"/>
</dbReference>
<dbReference type="Proteomes" id="UP000092154">
    <property type="component" value="Unassembled WGS sequence"/>
</dbReference>
<reference evidence="2 3" key="1">
    <citation type="submission" date="2016-06" db="EMBL/GenBank/DDBJ databases">
        <title>Comparative genomics of the ectomycorrhizal sister species Rhizopogon vinicolor and Rhizopogon vesiculosus (Basidiomycota: Boletales) reveals a divergence of the mating type B locus.</title>
        <authorList>
            <consortium name="DOE Joint Genome Institute"/>
            <person name="Mujic A.B."/>
            <person name="Kuo A."/>
            <person name="Tritt A."/>
            <person name="Lipzen A."/>
            <person name="Chen C."/>
            <person name="Johnson J."/>
            <person name="Sharma A."/>
            <person name="Barry K."/>
            <person name="Grigoriev I.V."/>
            <person name="Spatafora J.W."/>
        </authorList>
    </citation>
    <scope>NUCLEOTIDE SEQUENCE [LARGE SCALE GENOMIC DNA]</scope>
    <source>
        <strain evidence="2 3">AM-OR11-026</strain>
    </source>
</reference>
<evidence type="ECO:0000313" key="2">
    <source>
        <dbReference type="EMBL" id="OAX35931.1"/>
    </source>
</evidence>
<accession>A0A1B7MTM0</accession>
<dbReference type="STRING" id="1314800.A0A1B7MTM0"/>
<protein>
    <recommendedName>
        <fullName evidence="1">F-box domain-containing protein</fullName>
    </recommendedName>
</protein>
<dbReference type="SUPFAM" id="SSF81383">
    <property type="entry name" value="F-box domain"/>
    <property type="match status" value="1"/>
</dbReference>
<dbReference type="Gene3D" id="1.20.1280.50">
    <property type="match status" value="1"/>
</dbReference>
<keyword evidence="3" id="KW-1185">Reference proteome</keyword>
<dbReference type="OrthoDB" id="2692326at2759"/>
<gene>
    <name evidence="2" type="ORF">K503DRAFT_337818</name>
</gene>
<dbReference type="InterPro" id="IPR036047">
    <property type="entry name" value="F-box-like_dom_sf"/>
</dbReference>
<dbReference type="InParanoid" id="A0A1B7MTM0"/>
<sequence length="180" mass="20577">MRALRSRRNSLACISCLPSEILATIFEHVVESRGSKGACRHPPCLTITYVCTHWRRLALESPSLWATIDQNPSRWMDIMLERSKKVALVVTCNASTIQRDCLNLHRYYKFSHSRSSGSPRAKGSGPYQVPYFKDKHPYFGALNFRVVASARHVFSAGFELYMCKEYVIHLPVLHRSSCKL</sequence>
<name>A0A1B7MTM0_9AGAM</name>
<evidence type="ECO:0000259" key="1">
    <source>
        <dbReference type="Pfam" id="PF12937"/>
    </source>
</evidence>
<evidence type="ECO:0000313" key="3">
    <source>
        <dbReference type="Proteomes" id="UP000092154"/>
    </source>
</evidence>
<feature type="domain" description="F-box" evidence="1">
    <location>
        <begin position="14"/>
        <end position="70"/>
    </location>
</feature>
<organism evidence="2 3">
    <name type="scientific">Rhizopogon vinicolor AM-OR11-026</name>
    <dbReference type="NCBI Taxonomy" id="1314800"/>
    <lineage>
        <taxon>Eukaryota</taxon>
        <taxon>Fungi</taxon>
        <taxon>Dikarya</taxon>
        <taxon>Basidiomycota</taxon>
        <taxon>Agaricomycotina</taxon>
        <taxon>Agaricomycetes</taxon>
        <taxon>Agaricomycetidae</taxon>
        <taxon>Boletales</taxon>
        <taxon>Suillineae</taxon>
        <taxon>Rhizopogonaceae</taxon>
        <taxon>Rhizopogon</taxon>
    </lineage>
</organism>
<dbReference type="Pfam" id="PF12937">
    <property type="entry name" value="F-box-like"/>
    <property type="match status" value="1"/>
</dbReference>
<dbReference type="InterPro" id="IPR001810">
    <property type="entry name" value="F-box_dom"/>
</dbReference>
<proteinExistence type="predicted"/>
<dbReference type="AlphaFoldDB" id="A0A1B7MTM0"/>